<feature type="transmembrane region" description="Helical" evidence="17">
    <location>
        <begin position="206"/>
        <end position="225"/>
    </location>
</feature>
<keyword evidence="11 17" id="KW-0472">Membrane</keyword>
<evidence type="ECO:0000256" key="7">
    <source>
        <dbReference type="ARBA" id="ARBA00022801"/>
    </source>
</evidence>
<dbReference type="GO" id="GO:0008360">
    <property type="term" value="P:regulation of cell shape"/>
    <property type="evidence" value="ECO:0007669"/>
    <property type="project" value="UniProtKB-KW"/>
</dbReference>
<keyword evidence="10 17" id="KW-1133">Transmembrane helix</keyword>
<gene>
    <name evidence="17" type="primary">uppP</name>
    <name evidence="18" type="ORF">H9Q79_04400</name>
</gene>
<evidence type="ECO:0000256" key="15">
    <source>
        <dbReference type="ARBA" id="ARBA00032932"/>
    </source>
</evidence>
<keyword evidence="8 17" id="KW-0133">Cell shape</keyword>
<evidence type="ECO:0000256" key="11">
    <source>
        <dbReference type="ARBA" id="ARBA00023136"/>
    </source>
</evidence>
<evidence type="ECO:0000256" key="1">
    <source>
        <dbReference type="ARBA" id="ARBA00004651"/>
    </source>
</evidence>
<feature type="transmembrane region" description="Helical" evidence="17">
    <location>
        <begin position="38"/>
        <end position="61"/>
    </location>
</feature>
<evidence type="ECO:0000256" key="16">
    <source>
        <dbReference type="ARBA" id="ARBA00047594"/>
    </source>
</evidence>
<evidence type="ECO:0000256" key="9">
    <source>
        <dbReference type="ARBA" id="ARBA00022984"/>
    </source>
</evidence>
<keyword evidence="7 17" id="KW-0378">Hydrolase</keyword>
<protein>
    <recommendedName>
        <fullName evidence="4 17">Undecaprenyl-diphosphatase</fullName>
        <ecNumber evidence="3 17">3.6.1.27</ecNumber>
    </recommendedName>
    <alternativeName>
        <fullName evidence="15 17">Bacitracin resistance protein</fullName>
    </alternativeName>
    <alternativeName>
        <fullName evidence="14 17">Undecaprenyl pyrophosphate phosphatase</fullName>
    </alternativeName>
</protein>
<evidence type="ECO:0000313" key="19">
    <source>
        <dbReference type="Proteomes" id="UP000515860"/>
    </source>
</evidence>
<dbReference type="InterPro" id="IPR003824">
    <property type="entry name" value="UppP"/>
</dbReference>
<accession>A0A7G9GFF4</accession>
<organism evidence="18 19">
    <name type="scientific">Wansuia hejianensis</name>
    <dbReference type="NCBI Taxonomy" id="2763667"/>
    <lineage>
        <taxon>Bacteria</taxon>
        <taxon>Bacillati</taxon>
        <taxon>Bacillota</taxon>
        <taxon>Clostridia</taxon>
        <taxon>Lachnospirales</taxon>
        <taxon>Lachnospiraceae</taxon>
        <taxon>Wansuia</taxon>
    </lineage>
</organism>
<keyword evidence="6 17" id="KW-0812">Transmembrane</keyword>
<keyword evidence="19" id="KW-1185">Reference proteome</keyword>
<evidence type="ECO:0000256" key="2">
    <source>
        <dbReference type="ARBA" id="ARBA00010621"/>
    </source>
</evidence>
<dbReference type="PANTHER" id="PTHR30622">
    <property type="entry name" value="UNDECAPRENYL-DIPHOSPHATASE"/>
    <property type="match status" value="1"/>
</dbReference>
<reference evidence="18 19" key="1">
    <citation type="submission" date="2020-08" db="EMBL/GenBank/DDBJ databases">
        <authorList>
            <person name="Liu C."/>
            <person name="Sun Q."/>
        </authorList>
    </citation>
    <scope>NUCLEOTIDE SEQUENCE [LARGE SCALE GENOMIC DNA]</scope>
    <source>
        <strain evidence="18 19">NSJ-29</strain>
    </source>
</reference>
<dbReference type="HAMAP" id="MF_01006">
    <property type="entry name" value="Undec_diphosphatase"/>
    <property type="match status" value="1"/>
</dbReference>
<feature type="transmembrane region" description="Helical" evidence="17">
    <location>
        <begin position="108"/>
        <end position="126"/>
    </location>
</feature>
<dbReference type="GO" id="GO:0071555">
    <property type="term" value="P:cell wall organization"/>
    <property type="evidence" value="ECO:0007669"/>
    <property type="project" value="UniProtKB-KW"/>
</dbReference>
<evidence type="ECO:0000256" key="4">
    <source>
        <dbReference type="ARBA" id="ARBA00021581"/>
    </source>
</evidence>
<keyword evidence="13 17" id="KW-0961">Cell wall biogenesis/degradation</keyword>
<comment type="subcellular location">
    <subcellularLocation>
        <location evidence="1 17">Cell membrane</location>
        <topology evidence="1 17">Multi-pass membrane protein</topology>
    </subcellularLocation>
</comment>
<dbReference type="EC" id="3.6.1.27" evidence="3 17"/>
<proteinExistence type="inferred from homology"/>
<dbReference type="AlphaFoldDB" id="A0A7G9GFF4"/>
<feature type="transmembrane region" description="Helical" evidence="17">
    <location>
        <begin position="237"/>
        <end position="259"/>
    </location>
</feature>
<comment type="catalytic activity">
    <reaction evidence="16 17">
        <text>di-trans,octa-cis-undecaprenyl diphosphate + H2O = di-trans,octa-cis-undecaprenyl phosphate + phosphate + H(+)</text>
        <dbReference type="Rhea" id="RHEA:28094"/>
        <dbReference type="ChEBI" id="CHEBI:15377"/>
        <dbReference type="ChEBI" id="CHEBI:15378"/>
        <dbReference type="ChEBI" id="CHEBI:43474"/>
        <dbReference type="ChEBI" id="CHEBI:58405"/>
        <dbReference type="ChEBI" id="CHEBI:60392"/>
        <dbReference type="EC" id="3.6.1.27"/>
    </reaction>
</comment>
<dbReference type="PANTHER" id="PTHR30622:SF2">
    <property type="entry name" value="UNDECAPRENYL-DIPHOSPHATASE"/>
    <property type="match status" value="1"/>
</dbReference>
<keyword evidence="5 17" id="KW-1003">Cell membrane</keyword>
<keyword evidence="12 17" id="KW-0046">Antibiotic resistance</keyword>
<dbReference type="Proteomes" id="UP000515860">
    <property type="component" value="Chromosome"/>
</dbReference>
<evidence type="ECO:0000256" key="14">
    <source>
        <dbReference type="ARBA" id="ARBA00032707"/>
    </source>
</evidence>
<comment type="similarity">
    <text evidence="2 17">Belongs to the UppP family.</text>
</comment>
<evidence type="ECO:0000256" key="5">
    <source>
        <dbReference type="ARBA" id="ARBA00022475"/>
    </source>
</evidence>
<keyword evidence="9 17" id="KW-0573">Peptidoglycan synthesis</keyword>
<sequence>MSILQAVLLGAVQGVTEFFPVSSSGHLTLISNLMGIESSTSLMFVVMLHIGTLLAVIAVFYRDILRLLSELVRMIGDLFCNLKLWLGGHRNPENVRYRKIVSSNYRKFALMLLVSMIPTSIIGYLICPVSEAVTGNLLASGMGLLITALLLLVSSFMLGSDKGPREAKYVDAFLVGAFQGFSGFPGISRLGMTVSSSYLSGFSRKFVLKYSFILCVPTILGAIILEGTRTHTSTAALGVGPCLAGMAASAVVGFFIIRLAVRLISKKRNRIFAAYCIIIGIISVVGYLK</sequence>
<evidence type="ECO:0000256" key="8">
    <source>
        <dbReference type="ARBA" id="ARBA00022960"/>
    </source>
</evidence>
<comment type="miscellaneous">
    <text evidence="17">Bacitracin is thought to be involved in the inhibition of peptidoglycan synthesis by sequestering undecaprenyl diphosphate, thereby reducing the pool of lipid carrier available.</text>
</comment>
<dbReference type="GO" id="GO:0046677">
    <property type="term" value="P:response to antibiotic"/>
    <property type="evidence" value="ECO:0007669"/>
    <property type="project" value="UniProtKB-UniRule"/>
</dbReference>
<evidence type="ECO:0000256" key="6">
    <source>
        <dbReference type="ARBA" id="ARBA00022692"/>
    </source>
</evidence>
<dbReference type="GO" id="GO:0009252">
    <property type="term" value="P:peptidoglycan biosynthetic process"/>
    <property type="evidence" value="ECO:0007669"/>
    <property type="project" value="UniProtKB-KW"/>
</dbReference>
<evidence type="ECO:0000313" key="18">
    <source>
        <dbReference type="EMBL" id="QNM09536.1"/>
    </source>
</evidence>
<dbReference type="RefSeq" id="WP_249329268.1">
    <property type="nucleotide sequence ID" value="NZ_CP060635.1"/>
</dbReference>
<dbReference type="GO" id="GO:0005886">
    <property type="term" value="C:plasma membrane"/>
    <property type="evidence" value="ECO:0007669"/>
    <property type="project" value="UniProtKB-SubCell"/>
</dbReference>
<feature type="transmembrane region" description="Helical" evidence="17">
    <location>
        <begin position="138"/>
        <end position="158"/>
    </location>
</feature>
<dbReference type="GO" id="GO:0050380">
    <property type="term" value="F:undecaprenyl-diphosphatase activity"/>
    <property type="evidence" value="ECO:0007669"/>
    <property type="project" value="UniProtKB-UniRule"/>
</dbReference>
<evidence type="ECO:0000256" key="17">
    <source>
        <dbReference type="HAMAP-Rule" id="MF_01006"/>
    </source>
</evidence>
<evidence type="ECO:0000256" key="10">
    <source>
        <dbReference type="ARBA" id="ARBA00022989"/>
    </source>
</evidence>
<evidence type="ECO:0000256" key="3">
    <source>
        <dbReference type="ARBA" id="ARBA00012374"/>
    </source>
</evidence>
<name>A0A7G9GFF4_9FIRM</name>
<dbReference type="KEGG" id="whj:H9Q79_04400"/>
<evidence type="ECO:0000256" key="13">
    <source>
        <dbReference type="ARBA" id="ARBA00023316"/>
    </source>
</evidence>
<dbReference type="Pfam" id="PF02673">
    <property type="entry name" value="BacA"/>
    <property type="match status" value="1"/>
</dbReference>
<evidence type="ECO:0000256" key="12">
    <source>
        <dbReference type="ARBA" id="ARBA00023251"/>
    </source>
</evidence>
<comment type="function">
    <text evidence="17">Catalyzes the dephosphorylation of undecaprenyl diphosphate (UPP). Confers resistance to bacitracin.</text>
</comment>
<dbReference type="EMBL" id="CP060635">
    <property type="protein sequence ID" value="QNM09536.1"/>
    <property type="molecule type" value="Genomic_DNA"/>
</dbReference>
<feature type="transmembrane region" description="Helical" evidence="17">
    <location>
        <begin position="271"/>
        <end position="288"/>
    </location>
</feature>